<dbReference type="Pfam" id="PF00249">
    <property type="entry name" value="Myb_DNA-binding"/>
    <property type="match status" value="1"/>
</dbReference>
<dbReference type="InterPro" id="IPR000949">
    <property type="entry name" value="ELM2_dom"/>
</dbReference>
<feature type="compositionally biased region" description="Low complexity" evidence="8">
    <location>
        <begin position="358"/>
        <end position="378"/>
    </location>
</feature>
<evidence type="ECO:0000256" key="6">
    <source>
        <dbReference type="ARBA" id="ARBA00023163"/>
    </source>
</evidence>
<dbReference type="InterPro" id="IPR009057">
    <property type="entry name" value="Homeodomain-like_sf"/>
</dbReference>
<dbReference type="GO" id="GO:0000122">
    <property type="term" value="P:negative regulation of transcription by RNA polymerase II"/>
    <property type="evidence" value="ECO:0007669"/>
    <property type="project" value="TreeGrafter"/>
</dbReference>
<dbReference type="InterPro" id="IPR040138">
    <property type="entry name" value="MIER/MTA"/>
</dbReference>
<evidence type="ECO:0000256" key="4">
    <source>
        <dbReference type="ARBA" id="ARBA00022553"/>
    </source>
</evidence>
<feature type="compositionally biased region" description="Acidic residues" evidence="8">
    <location>
        <begin position="73"/>
        <end position="97"/>
    </location>
</feature>
<feature type="compositionally biased region" description="Acidic residues" evidence="8">
    <location>
        <begin position="29"/>
        <end position="38"/>
    </location>
</feature>
<dbReference type="PROSITE" id="PS51156">
    <property type="entry name" value="ELM2"/>
    <property type="match status" value="1"/>
</dbReference>
<evidence type="ECO:0000259" key="10">
    <source>
        <dbReference type="PROSITE" id="PS51293"/>
    </source>
</evidence>
<evidence type="ECO:0000256" key="7">
    <source>
        <dbReference type="ARBA" id="ARBA00023242"/>
    </source>
</evidence>
<dbReference type="GO" id="GO:0003714">
    <property type="term" value="F:transcription corepressor activity"/>
    <property type="evidence" value="ECO:0007669"/>
    <property type="project" value="TreeGrafter"/>
</dbReference>
<reference evidence="11" key="2">
    <citation type="submission" date="2025-08" db="UniProtKB">
        <authorList>
            <consortium name="Ensembl"/>
        </authorList>
    </citation>
    <scope>IDENTIFICATION</scope>
</reference>
<feature type="domain" description="SANT" evidence="10">
    <location>
        <begin position="272"/>
        <end position="324"/>
    </location>
</feature>
<proteinExistence type="predicted"/>
<evidence type="ECO:0000313" key="12">
    <source>
        <dbReference type="Proteomes" id="UP000694397"/>
    </source>
</evidence>
<dbReference type="Proteomes" id="UP000694397">
    <property type="component" value="Chromosome 3"/>
</dbReference>
<dbReference type="GO" id="GO:0032991">
    <property type="term" value="C:protein-containing complex"/>
    <property type="evidence" value="ECO:0007669"/>
    <property type="project" value="UniProtKB-ARBA"/>
</dbReference>
<keyword evidence="3" id="KW-0678">Repressor</keyword>
<evidence type="ECO:0000256" key="8">
    <source>
        <dbReference type="SAM" id="MobiDB-lite"/>
    </source>
</evidence>
<reference evidence="11" key="3">
    <citation type="submission" date="2025-09" db="UniProtKB">
        <authorList>
            <consortium name="Ensembl"/>
        </authorList>
    </citation>
    <scope>IDENTIFICATION</scope>
</reference>
<comment type="subcellular location">
    <subcellularLocation>
        <location evidence="1">Nucleus</location>
    </subcellularLocation>
</comment>
<dbReference type="PANTHER" id="PTHR10865">
    <property type="entry name" value="METASTASIS-ASSOCIATED PROTEIN AND MESODERM INDUCTION EARLY RESPONSE PROTEIN"/>
    <property type="match status" value="1"/>
</dbReference>
<evidence type="ECO:0000259" key="9">
    <source>
        <dbReference type="PROSITE" id="PS51156"/>
    </source>
</evidence>
<keyword evidence="6" id="KW-0804">Transcription</keyword>
<evidence type="ECO:0000256" key="1">
    <source>
        <dbReference type="ARBA" id="ARBA00004123"/>
    </source>
</evidence>
<feature type="compositionally biased region" description="Polar residues" evidence="8">
    <location>
        <begin position="400"/>
        <end position="411"/>
    </location>
</feature>
<dbReference type="CDD" id="cd11661">
    <property type="entry name" value="SANT_MTA3_like"/>
    <property type="match status" value="1"/>
</dbReference>
<keyword evidence="4" id="KW-0597">Phosphoprotein</keyword>
<dbReference type="Pfam" id="PF01448">
    <property type="entry name" value="ELM2"/>
    <property type="match status" value="1"/>
</dbReference>
<evidence type="ECO:0000256" key="3">
    <source>
        <dbReference type="ARBA" id="ARBA00022491"/>
    </source>
</evidence>
<dbReference type="OrthoDB" id="5916873at2759"/>
<reference evidence="11 12" key="1">
    <citation type="submission" date="2019-04" db="EMBL/GenBank/DDBJ databases">
        <authorList>
            <consortium name="Wellcome Sanger Institute Data Sharing"/>
        </authorList>
    </citation>
    <scope>NUCLEOTIDE SEQUENCE [LARGE SCALE GENOMIC DNA]</scope>
</reference>
<dbReference type="FunFam" id="1.10.10.60:FF:000025">
    <property type="entry name" value="Mesoderm induction early response 1, transcriptional regulator"/>
    <property type="match status" value="1"/>
</dbReference>
<accession>A0A8C9W5U8</accession>
<dbReference type="Gene3D" id="4.10.1240.50">
    <property type="match status" value="1"/>
</dbReference>
<feature type="region of interest" description="Disordered" evidence="8">
    <location>
        <begin position="1"/>
        <end position="107"/>
    </location>
</feature>
<dbReference type="InterPro" id="IPR045787">
    <property type="entry name" value="MIER1/3_C"/>
</dbReference>
<dbReference type="AlphaFoldDB" id="A0A8C9W5U8"/>
<keyword evidence="5" id="KW-0805">Transcription regulation</keyword>
<dbReference type="SUPFAM" id="SSF46689">
    <property type="entry name" value="Homeodomain-like"/>
    <property type="match status" value="1"/>
</dbReference>
<dbReference type="GO" id="GO:0042826">
    <property type="term" value="F:histone deacetylase binding"/>
    <property type="evidence" value="ECO:0007669"/>
    <property type="project" value="TreeGrafter"/>
</dbReference>
<evidence type="ECO:0000313" key="11">
    <source>
        <dbReference type="Ensembl" id="ENSSFOP00015070519.1"/>
    </source>
</evidence>
<sequence>MLTGGSAGSDDHEFDPSAEMLVHDYDDERTLDEEEMLEGETNFSNEIEDLAREGEMPIEELLSLYGYTSGGSPEEEEDEDEEEDCGEEEDIEDADNDENSRSTGELKRSQVCKMAQHILSKIKQLYYTVSFSLYVNVNFLIFQKKFYSNDAEEESEEDEDYIPSEDWKKEIMVGSMYQAETPLGLSKYKDNERVYENDDQLLWNPDLLPEDEVVQFLTEASKRTGEEKGVDAIPEGSHIKDNEQALYELVKCNFDTEEALRRLRFNVKAAREELSVWTEEECRNFEQGLKAYGKDFHLIQANKVRTRSVGECVAFYYMWKKSERYDFFAQQTRLGKRKYNLHPGVTDYMDRLLDETESAASSRAASPPSTTPNSSTSQSERDDSSNQNGEQHLELPTDHSPPQFSGSPKGTHMSSNAAFFHNVCCPGGFLQLVRRVFKELIL</sequence>
<evidence type="ECO:0000256" key="2">
    <source>
        <dbReference type="ARBA" id="ARBA00017452"/>
    </source>
</evidence>
<dbReference type="Pfam" id="PF19426">
    <property type="entry name" value="MIER1_3_C"/>
    <property type="match status" value="1"/>
</dbReference>
<feature type="domain" description="ELM2" evidence="9">
    <location>
        <begin position="169"/>
        <end position="267"/>
    </location>
</feature>
<feature type="compositionally biased region" description="Basic and acidic residues" evidence="8">
    <location>
        <begin position="98"/>
        <end position="107"/>
    </location>
</feature>
<evidence type="ECO:0000256" key="5">
    <source>
        <dbReference type="ARBA" id="ARBA00023015"/>
    </source>
</evidence>
<dbReference type="PROSITE" id="PS51293">
    <property type="entry name" value="SANT"/>
    <property type="match status" value="1"/>
</dbReference>
<keyword evidence="12" id="KW-1185">Reference proteome</keyword>
<dbReference type="GeneTree" id="ENSGT01030000234573"/>
<keyword evidence="7" id="KW-0539">Nucleus</keyword>
<dbReference type="PANTHER" id="PTHR10865:SF24">
    <property type="entry name" value="MESODERM INDUCTION EARLY RESPONSE PROTEIN 1"/>
    <property type="match status" value="1"/>
</dbReference>
<feature type="region of interest" description="Disordered" evidence="8">
    <location>
        <begin position="356"/>
        <end position="411"/>
    </location>
</feature>
<gene>
    <name evidence="11" type="primary">MIER1</name>
    <name evidence="11" type="synonym">LOC108934906</name>
</gene>
<organism evidence="11 12">
    <name type="scientific">Scleropages formosus</name>
    <name type="common">Asian bonytongue</name>
    <name type="synonym">Osteoglossum formosum</name>
    <dbReference type="NCBI Taxonomy" id="113540"/>
    <lineage>
        <taxon>Eukaryota</taxon>
        <taxon>Metazoa</taxon>
        <taxon>Chordata</taxon>
        <taxon>Craniata</taxon>
        <taxon>Vertebrata</taxon>
        <taxon>Euteleostomi</taxon>
        <taxon>Actinopterygii</taxon>
        <taxon>Neopterygii</taxon>
        <taxon>Teleostei</taxon>
        <taxon>Osteoglossocephala</taxon>
        <taxon>Osteoglossomorpha</taxon>
        <taxon>Osteoglossiformes</taxon>
        <taxon>Osteoglossidae</taxon>
        <taxon>Scleropages</taxon>
    </lineage>
</organism>
<dbReference type="InterPro" id="IPR017884">
    <property type="entry name" value="SANT_dom"/>
</dbReference>
<protein>
    <recommendedName>
        <fullName evidence="2">Mesoderm induction early response protein 1</fullName>
    </recommendedName>
</protein>
<dbReference type="SMART" id="SM01189">
    <property type="entry name" value="ELM2"/>
    <property type="match status" value="1"/>
</dbReference>
<feature type="compositionally biased region" description="Basic and acidic residues" evidence="8">
    <location>
        <begin position="9"/>
        <end position="28"/>
    </location>
</feature>
<dbReference type="Ensembl" id="ENSSFOT00015071333.1">
    <property type="protein sequence ID" value="ENSSFOP00015070519.1"/>
    <property type="gene ID" value="ENSSFOG00015012453.2"/>
</dbReference>
<dbReference type="GO" id="GO:0005654">
    <property type="term" value="C:nucleoplasm"/>
    <property type="evidence" value="ECO:0007669"/>
    <property type="project" value="TreeGrafter"/>
</dbReference>
<name>A0A8C9W5U8_SCLFO</name>
<dbReference type="FunFam" id="4.10.1240.50:FF:000005">
    <property type="entry name" value="Mesoderm induction early response protein 3"/>
    <property type="match status" value="1"/>
</dbReference>
<dbReference type="InterPro" id="IPR001005">
    <property type="entry name" value="SANT/Myb"/>
</dbReference>
<dbReference type="SMART" id="SM00717">
    <property type="entry name" value="SANT"/>
    <property type="match status" value="1"/>
</dbReference>
<dbReference type="Gene3D" id="1.10.10.60">
    <property type="entry name" value="Homeodomain-like"/>
    <property type="match status" value="1"/>
</dbReference>